<dbReference type="KEGG" id="bsto:C0V70_12685"/>
<evidence type="ECO:0000313" key="1">
    <source>
        <dbReference type="EMBL" id="AUN98941.1"/>
    </source>
</evidence>
<proteinExistence type="predicted"/>
<keyword evidence="2" id="KW-1185">Reference proteome</keyword>
<dbReference type="EMBL" id="CP025704">
    <property type="protein sequence ID" value="AUN98941.1"/>
    <property type="molecule type" value="Genomic_DNA"/>
</dbReference>
<evidence type="ECO:0000313" key="2">
    <source>
        <dbReference type="Proteomes" id="UP000235584"/>
    </source>
</evidence>
<dbReference type="Proteomes" id="UP000235584">
    <property type="component" value="Chromosome"/>
</dbReference>
<reference evidence="1 2" key="1">
    <citation type="submission" date="2018-01" db="EMBL/GenBank/DDBJ databases">
        <title>Complete genome sequence of Bacteriovorax stolpii DSM12778.</title>
        <authorList>
            <person name="Tang B."/>
            <person name="Chang J."/>
        </authorList>
    </citation>
    <scope>NUCLEOTIDE SEQUENCE [LARGE SCALE GENOMIC DNA]</scope>
    <source>
        <strain evidence="1 2">DSM 12778</strain>
    </source>
</reference>
<name>A0A2K9NTU1_BACTC</name>
<protein>
    <submittedName>
        <fullName evidence="1">Uncharacterized protein</fullName>
    </submittedName>
</protein>
<sequence>MNQSINQSSKQLDEIFYILDDNEEKMEFINYIKTLTSHYADISDAPDLGLSLEKVQGDMCKYFHCDMNSLRLVYNLIGPGTLWAYEENVRRENLGKGRNEEVIKNQNQIQQVSPQTITLLKGHAHPTAFNQAIVHASPPVSVTKEKRVLLRIESIF</sequence>
<dbReference type="Pfam" id="PF08856">
    <property type="entry name" value="DUF1826"/>
    <property type="match status" value="1"/>
</dbReference>
<gene>
    <name evidence="1" type="ORF">C0V70_12685</name>
</gene>
<dbReference type="InterPro" id="IPR014955">
    <property type="entry name" value="DUF1826"/>
</dbReference>
<organism evidence="1 2">
    <name type="scientific">Bacteriovorax stolpii</name>
    <name type="common">Bdellovibrio stolpii</name>
    <dbReference type="NCBI Taxonomy" id="960"/>
    <lineage>
        <taxon>Bacteria</taxon>
        <taxon>Pseudomonadati</taxon>
        <taxon>Bdellovibrionota</taxon>
        <taxon>Bacteriovoracia</taxon>
        <taxon>Bacteriovoracales</taxon>
        <taxon>Bacteriovoracaceae</taxon>
        <taxon>Bacteriovorax</taxon>
    </lineage>
</organism>
<dbReference type="RefSeq" id="WP_102244232.1">
    <property type="nucleotide sequence ID" value="NZ_CP025704.1"/>
</dbReference>
<dbReference type="AlphaFoldDB" id="A0A2K9NTU1"/>
<accession>A0A2K9NTU1</accession>